<sequence length="597" mass="69079">MDLAATRRTNDIEDWLDAMEEKLLRWDPERLVSWDAESIEASEYLQAIDEVRRFTEDQETLQSNNVRLQENENLSRAHSILQMAMARLEDEFAHLLIQHRQPLELDHTSLWTVEEDVVEDYSNNSFNDESLEFKHQIDSARSSERFVIDLIEPNVIADLKSIADAMFMSNYDKECCQAYISIRKDVLDECLSVLHVEKLSIEEALTIDWDVFSTKIKKWNRAMKVYIRVYLASERSLCDQIFGDLSKSVSETCFLDASKGTMLQLLNFGEAISIAPPSSERIFRLLDMYECLAVLMPDVRDLFPEESGSDILSGCHGVLWRLGDSIRATLSEFKNAIKKETSTIPFAGGSVHHLTRYVMNYINVLTEYRETLDLLLGGQDAKEAAPLSEDSGELGSFSSISPLGHCLMSVTSVLETKLHGKSMMYTDASLQHFFMMNNICYMVKKVKESDLREMLGDDWIRAHNVKFRQHAMHYERISWNPILSFLKDDGIFSQGSSHPSKTVLKERFKCFNLAFEEIYKTQTSWQTYDGQLREDLRISISLRLLQAYRTFTGRYQGYLDGVRHREKYIKFCQDDLQDYLLDLFEGSAKSIHIPRRR</sequence>
<keyword evidence="7" id="KW-1185">Reference proteome</keyword>
<dbReference type="EMBL" id="NMUH01004109">
    <property type="protein sequence ID" value="MQM08384.1"/>
    <property type="molecule type" value="Genomic_DNA"/>
</dbReference>
<comment type="similarity">
    <text evidence="1 3">Belongs to the EXO70 family.</text>
</comment>
<dbReference type="SUPFAM" id="SSF74788">
    <property type="entry name" value="Cullin repeat-like"/>
    <property type="match status" value="1"/>
</dbReference>
<evidence type="ECO:0000256" key="3">
    <source>
        <dbReference type="RuleBase" id="RU365026"/>
    </source>
</evidence>
<comment type="function">
    <text evidence="3">Component of the exocyst complex.</text>
</comment>
<evidence type="ECO:0000259" key="5">
    <source>
        <dbReference type="Pfam" id="PF03081"/>
    </source>
</evidence>
<dbReference type="PANTHER" id="PTHR12542:SF49">
    <property type="entry name" value="EXOCYST SUBUNIT EXO70 FAMILY PROTEIN"/>
    <property type="match status" value="1"/>
</dbReference>
<evidence type="ECO:0000313" key="7">
    <source>
        <dbReference type="Proteomes" id="UP000652761"/>
    </source>
</evidence>
<protein>
    <recommendedName>
        <fullName evidence="3">Exocyst subunit Exo70 family protein</fullName>
    </recommendedName>
</protein>
<dbReference type="AlphaFoldDB" id="A0A843WWQ9"/>
<dbReference type="Gene3D" id="1.20.1280.170">
    <property type="entry name" value="Exocyst complex component Exo70"/>
    <property type="match status" value="1"/>
</dbReference>
<organism evidence="6 7">
    <name type="scientific">Colocasia esculenta</name>
    <name type="common">Wild taro</name>
    <name type="synonym">Arum esculentum</name>
    <dbReference type="NCBI Taxonomy" id="4460"/>
    <lineage>
        <taxon>Eukaryota</taxon>
        <taxon>Viridiplantae</taxon>
        <taxon>Streptophyta</taxon>
        <taxon>Embryophyta</taxon>
        <taxon>Tracheophyta</taxon>
        <taxon>Spermatophyta</taxon>
        <taxon>Magnoliopsida</taxon>
        <taxon>Liliopsida</taxon>
        <taxon>Araceae</taxon>
        <taxon>Aroideae</taxon>
        <taxon>Colocasieae</taxon>
        <taxon>Colocasia</taxon>
    </lineage>
</organism>
<evidence type="ECO:0000256" key="2">
    <source>
        <dbReference type="ARBA" id="ARBA00022448"/>
    </source>
</evidence>
<dbReference type="Pfam" id="PF20669">
    <property type="entry name" value="Exo70_N"/>
    <property type="match status" value="1"/>
</dbReference>
<keyword evidence="4" id="KW-0175">Coiled coil</keyword>
<proteinExistence type="inferred from homology"/>
<comment type="caution">
    <text evidence="6">The sequence shown here is derived from an EMBL/GenBank/DDBJ whole genome shotgun (WGS) entry which is preliminary data.</text>
</comment>
<dbReference type="Proteomes" id="UP000652761">
    <property type="component" value="Unassembled WGS sequence"/>
</dbReference>
<feature type="domain" description="Exocyst complex subunit Exo70 C-terminal" evidence="5">
    <location>
        <begin position="217"/>
        <end position="582"/>
    </location>
</feature>
<dbReference type="InterPro" id="IPR004140">
    <property type="entry name" value="Exo70"/>
</dbReference>
<evidence type="ECO:0000313" key="6">
    <source>
        <dbReference type="EMBL" id="MQM08384.1"/>
    </source>
</evidence>
<dbReference type="OrthoDB" id="1922221at2759"/>
<gene>
    <name evidence="6" type="ORF">Taro_041239</name>
</gene>
<evidence type="ECO:0000256" key="4">
    <source>
        <dbReference type="SAM" id="Coils"/>
    </source>
</evidence>
<accession>A0A843WWQ9</accession>
<dbReference type="InterPro" id="IPR016159">
    <property type="entry name" value="Cullin_repeat-like_dom_sf"/>
</dbReference>
<dbReference type="GO" id="GO:0000145">
    <property type="term" value="C:exocyst"/>
    <property type="evidence" value="ECO:0007669"/>
    <property type="project" value="InterPro"/>
</dbReference>
<name>A0A843WWQ9_COLES</name>
<keyword evidence="3" id="KW-0653">Protein transport</keyword>
<keyword evidence="3" id="KW-0268">Exocytosis</keyword>
<feature type="coiled-coil region" evidence="4">
    <location>
        <begin position="51"/>
        <end position="91"/>
    </location>
</feature>
<dbReference type="GO" id="GO:0006887">
    <property type="term" value="P:exocytosis"/>
    <property type="evidence" value="ECO:0007669"/>
    <property type="project" value="UniProtKB-KW"/>
</dbReference>
<reference evidence="6" key="1">
    <citation type="submission" date="2017-07" db="EMBL/GenBank/DDBJ databases">
        <title>Taro Niue Genome Assembly and Annotation.</title>
        <authorList>
            <person name="Atibalentja N."/>
            <person name="Keating K."/>
            <person name="Fields C.J."/>
        </authorList>
    </citation>
    <scope>NUCLEOTIDE SEQUENCE</scope>
    <source>
        <strain evidence="6">Niue_2</strain>
        <tissue evidence="6">Leaf</tissue>
    </source>
</reference>
<evidence type="ECO:0000256" key="1">
    <source>
        <dbReference type="ARBA" id="ARBA00006756"/>
    </source>
</evidence>
<keyword evidence="2 3" id="KW-0813">Transport</keyword>
<dbReference type="GO" id="GO:0005546">
    <property type="term" value="F:phosphatidylinositol-4,5-bisphosphate binding"/>
    <property type="evidence" value="ECO:0007669"/>
    <property type="project" value="InterPro"/>
</dbReference>
<dbReference type="PANTHER" id="PTHR12542">
    <property type="entry name" value="EXOCYST COMPLEX PROTEIN EXO70"/>
    <property type="match status" value="1"/>
</dbReference>
<dbReference type="GO" id="GO:0015031">
    <property type="term" value="P:protein transport"/>
    <property type="evidence" value="ECO:0007669"/>
    <property type="project" value="UniProtKB-KW"/>
</dbReference>
<dbReference type="Pfam" id="PF03081">
    <property type="entry name" value="Exo70_C"/>
    <property type="match status" value="1"/>
</dbReference>
<dbReference type="InterPro" id="IPR046364">
    <property type="entry name" value="Exo70_C"/>
</dbReference>